<evidence type="ECO:0000256" key="2">
    <source>
        <dbReference type="SAM" id="Phobius"/>
    </source>
</evidence>
<dbReference type="Proteomes" id="UP000005408">
    <property type="component" value="Unassembled WGS sequence"/>
</dbReference>
<dbReference type="EnsemblMetazoa" id="G24210.3">
    <property type="protein sequence ID" value="G24210.3:cds"/>
    <property type="gene ID" value="G24210"/>
</dbReference>
<evidence type="ECO:0000313" key="3">
    <source>
        <dbReference type="EnsemblMetazoa" id="G24210.2:cds"/>
    </source>
</evidence>
<keyword evidence="2" id="KW-0812">Transmembrane</keyword>
<feature type="transmembrane region" description="Helical" evidence="2">
    <location>
        <begin position="7"/>
        <end position="26"/>
    </location>
</feature>
<reference evidence="3" key="1">
    <citation type="submission" date="2022-08" db="UniProtKB">
        <authorList>
            <consortium name="EnsemblMetazoa"/>
        </authorList>
    </citation>
    <scope>IDENTIFICATION</scope>
    <source>
        <strain evidence="3">05x7-T-G4-1.051#20</strain>
    </source>
</reference>
<keyword evidence="4" id="KW-1185">Reference proteome</keyword>
<dbReference type="OrthoDB" id="6194551at2759"/>
<feature type="transmembrane region" description="Helical" evidence="2">
    <location>
        <begin position="93"/>
        <end position="111"/>
    </location>
</feature>
<dbReference type="OMA" id="YLTCTEN"/>
<evidence type="ECO:0000313" key="4">
    <source>
        <dbReference type="Proteomes" id="UP000005408"/>
    </source>
</evidence>
<dbReference type="EnsemblMetazoa" id="G24210.6">
    <property type="protein sequence ID" value="G24210.6:cds"/>
    <property type="gene ID" value="G24210"/>
</dbReference>
<keyword evidence="2" id="KW-1133">Transmembrane helix</keyword>
<protein>
    <submittedName>
        <fullName evidence="3">Uncharacterized protein</fullName>
    </submittedName>
</protein>
<feature type="coiled-coil region" evidence="1">
    <location>
        <begin position="64"/>
        <end position="91"/>
    </location>
</feature>
<dbReference type="EnsemblMetazoa" id="G24210.2">
    <property type="protein sequence ID" value="G24210.2:cds"/>
    <property type="gene ID" value="G24210"/>
</dbReference>
<accession>A0A8W8KJU1</accession>
<keyword evidence="1" id="KW-0175">Coiled coil</keyword>
<keyword evidence="2" id="KW-0472">Membrane</keyword>
<organism evidence="3 4">
    <name type="scientific">Magallana gigas</name>
    <name type="common">Pacific oyster</name>
    <name type="synonym">Crassostrea gigas</name>
    <dbReference type="NCBI Taxonomy" id="29159"/>
    <lineage>
        <taxon>Eukaryota</taxon>
        <taxon>Metazoa</taxon>
        <taxon>Spiralia</taxon>
        <taxon>Lophotrochozoa</taxon>
        <taxon>Mollusca</taxon>
        <taxon>Bivalvia</taxon>
        <taxon>Autobranchia</taxon>
        <taxon>Pteriomorphia</taxon>
        <taxon>Ostreida</taxon>
        <taxon>Ostreoidea</taxon>
        <taxon>Ostreidae</taxon>
        <taxon>Magallana</taxon>
    </lineage>
</organism>
<dbReference type="AlphaFoldDB" id="A0A8W8KJU1"/>
<sequence length="112" mass="12039">MAVSTRVYVAVLLVMIHVYVGHRGVLGQVSECVTKPASCFSSFKISDDKEELCKSVSEYLTCVKNALKDCGSNAEDTLKKAEEQMAQHECSSAGVPVISVLCLLMAAIVLVL</sequence>
<dbReference type="EnsemblMetazoa" id="G24210.4">
    <property type="protein sequence ID" value="G24210.4:cds"/>
    <property type="gene ID" value="G24210"/>
</dbReference>
<evidence type="ECO:0000256" key="1">
    <source>
        <dbReference type="SAM" id="Coils"/>
    </source>
</evidence>
<name>A0A8W8KJU1_MAGGI</name>
<proteinExistence type="predicted"/>